<feature type="domain" description="Zinc finger DksA/TraR C4-type" evidence="6">
    <location>
        <begin position="88"/>
        <end position="115"/>
    </location>
</feature>
<evidence type="ECO:0000259" key="6">
    <source>
        <dbReference type="Pfam" id="PF01258"/>
    </source>
</evidence>
<evidence type="ECO:0000256" key="3">
    <source>
        <dbReference type="ARBA" id="ARBA00022833"/>
    </source>
</evidence>
<evidence type="ECO:0000256" key="4">
    <source>
        <dbReference type="PROSITE-ProRule" id="PRU00510"/>
    </source>
</evidence>
<dbReference type="Proteomes" id="UP000179264">
    <property type="component" value="Unassembled WGS sequence"/>
</dbReference>
<dbReference type="InterPro" id="IPR000962">
    <property type="entry name" value="Znf_DskA_TraR"/>
</dbReference>
<evidence type="ECO:0000313" key="8">
    <source>
        <dbReference type="Proteomes" id="UP000179264"/>
    </source>
</evidence>
<keyword evidence="1" id="KW-0479">Metal-binding</keyword>
<comment type="caution">
    <text evidence="7">The sequence shown here is derived from an EMBL/GenBank/DDBJ whole genome shotgun (WGS) entry which is preliminary data.</text>
</comment>
<evidence type="ECO:0000256" key="5">
    <source>
        <dbReference type="SAM" id="Coils"/>
    </source>
</evidence>
<reference evidence="7 8" key="1">
    <citation type="journal article" date="2016" name="Nat. Commun.">
        <title>Thousands of microbial genomes shed light on interconnected biogeochemical processes in an aquifer system.</title>
        <authorList>
            <person name="Anantharaman K."/>
            <person name="Brown C.T."/>
            <person name="Hug L.A."/>
            <person name="Sharon I."/>
            <person name="Castelle C.J."/>
            <person name="Probst A.J."/>
            <person name="Thomas B.C."/>
            <person name="Singh A."/>
            <person name="Wilkins M.J."/>
            <person name="Karaoz U."/>
            <person name="Brodie E.L."/>
            <person name="Williams K.H."/>
            <person name="Hubbard S.S."/>
            <person name="Banfield J.F."/>
        </authorList>
    </citation>
    <scope>NUCLEOTIDE SEQUENCE [LARGE SCALE GENOMIC DNA]</scope>
</reference>
<feature type="coiled-coil region" evidence="5">
    <location>
        <begin position="61"/>
        <end position="88"/>
    </location>
</feature>
<proteinExistence type="predicted"/>
<dbReference type="Gene3D" id="1.20.120.910">
    <property type="entry name" value="DksA, coiled-coil domain"/>
    <property type="match status" value="1"/>
</dbReference>
<protein>
    <recommendedName>
        <fullName evidence="6">Zinc finger DksA/TraR C4-type domain-containing protein</fullName>
    </recommendedName>
</protein>
<keyword evidence="3" id="KW-0862">Zinc</keyword>
<name>A0A1G2T5H0_9BACT</name>
<evidence type="ECO:0000256" key="2">
    <source>
        <dbReference type="ARBA" id="ARBA00022771"/>
    </source>
</evidence>
<evidence type="ECO:0000313" key="7">
    <source>
        <dbReference type="EMBL" id="OHA92535.1"/>
    </source>
</evidence>
<accession>A0A1G2T5H0</accession>
<evidence type="ECO:0000256" key="1">
    <source>
        <dbReference type="ARBA" id="ARBA00022723"/>
    </source>
</evidence>
<dbReference type="SUPFAM" id="SSF109635">
    <property type="entry name" value="DnaK suppressor protein DksA, alpha-hairpin domain"/>
    <property type="match status" value="1"/>
</dbReference>
<dbReference type="InterPro" id="IPR037187">
    <property type="entry name" value="DnaK_N"/>
</dbReference>
<organism evidence="7 8">
    <name type="scientific">Candidatus Zambryskibacteria bacterium RIFCSPHIGHO2_02_38_10.5</name>
    <dbReference type="NCBI Taxonomy" id="1802742"/>
    <lineage>
        <taxon>Bacteria</taxon>
        <taxon>Candidatus Zambryskiibacteriota</taxon>
    </lineage>
</organism>
<gene>
    <name evidence="7" type="ORF">A2W58_00855</name>
</gene>
<dbReference type="PANTHER" id="PTHR33823:SF4">
    <property type="entry name" value="GENERAL STRESS PROTEIN 16O"/>
    <property type="match status" value="1"/>
</dbReference>
<dbReference type="AlphaFoldDB" id="A0A1G2T5H0"/>
<dbReference type="Pfam" id="PF01258">
    <property type="entry name" value="zf-dskA_traR"/>
    <property type="match status" value="1"/>
</dbReference>
<keyword evidence="5" id="KW-0175">Coiled coil</keyword>
<dbReference type="GO" id="GO:0008270">
    <property type="term" value="F:zinc ion binding"/>
    <property type="evidence" value="ECO:0007669"/>
    <property type="project" value="UniProtKB-KW"/>
</dbReference>
<feature type="zinc finger region" description="dksA C4-type" evidence="4">
    <location>
        <begin position="93"/>
        <end position="117"/>
    </location>
</feature>
<dbReference type="PANTHER" id="PTHR33823">
    <property type="entry name" value="RNA POLYMERASE-BINDING TRANSCRIPTION FACTOR DKSA-RELATED"/>
    <property type="match status" value="1"/>
</dbReference>
<dbReference type="PROSITE" id="PS51128">
    <property type="entry name" value="ZF_DKSA_2"/>
    <property type="match status" value="1"/>
</dbReference>
<dbReference type="EMBL" id="MHVL01000046">
    <property type="protein sequence ID" value="OHA92535.1"/>
    <property type="molecule type" value="Genomic_DNA"/>
</dbReference>
<sequence length="120" mass="13772">MEQNTQQFKEKLRNEYDLIEKELTTLGRKNPSNPEDWEATKGTLDTDRADETEVADSIEQYDNNKAILEQLEIRLNEVKRALEKIENGTYGKCEVSGEDIELDRLEANPAAKTCKAHMNV</sequence>
<keyword evidence="2" id="KW-0863">Zinc-finger</keyword>